<dbReference type="OrthoDB" id="1442930at2"/>
<dbReference type="EMBL" id="FOUZ01000003">
    <property type="protein sequence ID" value="SFM82537.1"/>
    <property type="molecule type" value="Genomic_DNA"/>
</dbReference>
<dbReference type="STRING" id="684065.SAMN05421738_10312"/>
<sequence>MKKYITSIVLIASTSMFAQVGIGTETPTRLLDINGNLRVANLQDKTNSVDYTYVLAADDDNNIDKVSIPAIIEDATKQVQIVKNIYNATATDNTRIVQCGKLSFRLENSKIYMKLNNEPISAISFVYGGKRWGAISASTTTGYSYSNLTLNFSTADWNTYKNIDTTFSLREGAFVNYHFIVPGDGDMYRITASQLKNDDKTSNYSLICERFYKTEE</sequence>
<accession>A0A1I4U0X2</accession>
<dbReference type="Proteomes" id="UP000199149">
    <property type="component" value="Unassembled WGS sequence"/>
</dbReference>
<reference evidence="3" key="1">
    <citation type="submission" date="2016-10" db="EMBL/GenBank/DDBJ databases">
        <authorList>
            <person name="Varghese N."/>
            <person name="Submissions S."/>
        </authorList>
    </citation>
    <scope>NUCLEOTIDE SEQUENCE [LARGE SCALE GENOMIC DNA]</scope>
    <source>
        <strain evidence="3">XJ109</strain>
    </source>
</reference>
<evidence type="ECO:0000313" key="3">
    <source>
        <dbReference type="Proteomes" id="UP000199149"/>
    </source>
</evidence>
<evidence type="ECO:0000313" key="2">
    <source>
        <dbReference type="EMBL" id="SFM82537.1"/>
    </source>
</evidence>
<dbReference type="AlphaFoldDB" id="A0A1I4U0X2"/>
<name>A0A1I4U0X2_9FLAO</name>
<evidence type="ECO:0000256" key="1">
    <source>
        <dbReference type="SAM" id="SignalP"/>
    </source>
</evidence>
<protein>
    <submittedName>
        <fullName evidence="2">Uncharacterized protein</fullName>
    </submittedName>
</protein>
<proteinExistence type="predicted"/>
<dbReference type="RefSeq" id="WP_092906507.1">
    <property type="nucleotide sequence ID" value="NZ_FOUZ01000003.1"/>
</dbReference>
<keyword evidence="1" id="KW-0732">Signal</keyword>
<feature type="chain" id="PRO_5011618792" evidence="1">
    <location>
        <begin position="19"/>
        <end position="216"/>
    </location>
</feature>
<keyword evidence="3" id="KW-1185">Reference proteome</keyword>
<gene>
    <name evidence="2" type="ORF">SAMN05421738_10312</name>
</gene>
<feature type="signal peptide" evidence="1">
    <location>
        <begin position="1"/>
        <end position="18"/>
    </location>
</feature>
<organism evidence="2 3">
    <name type="scientific">Algoriella xinjiangensis</name>
    <dbReference type="NCBI Taxonomy" id="684065"/>
    <lineage>
        <taxon>Bacteria</taxon>
        <taxon>Pseudomonadati</taxon>
        <taxon>Bacteroidota</taxon>
        <taxon>Flavobacteriia</taxon>
        <taxon>Flavobacteriales</taxon>
        <taxon>Weeksellaceae</taxon>
        <taxon>Algoriella</taxon>
    </lineage>
</organism>